<dbReference type="PANTHER" id="PTHR11255">
    <property type="entry name" value="DIACYLGLYCEROL KINASE"/>
    <property type="match status" value="1"/>
</dbReference>
<evidence type="ECO:0000313" key="6">
    <source>
        <dbReference type="EMBL" id="CAF3504252.1"/>
    </source>
</evidence>
<dbReference type="GO" id="GO:0016020">
    <property type="term" value="C:membrane"/>
    <property type="evidence" value="ECO:0007669"/>
    <property type="project" value="TreeGrafter"/>
</dbReference>
<dbReference type="EMBL" id="CAJNYU010002081">
    <property type="protein sequence ID" value="CAF3504252.1"/>
    <property type="molecule type" value="Genomic_DNA"/>
</dbReference>
<keyword evidence="1" id="KW-0808">Transferase</keyword>
<proteinExistence type="predicted"/>
<dbReference type="GO" id="GO:0004143">
    <property type="term" value="F:ATP-dependent diacylglycerol kinase activity"/>
    <property type="evidence" value="ECO:0007669"/>
    <property type="project" value="InterPro"/>
</dbReference>
<comment type="caution">
    <text evidence="6">The sequence shown here is derived from an EMBL/GenBank/DDBJ whole genome shotgun (WGS) entry which is preliminary data.</text>
</comment>
<evidence type="ECO:0000256" key="1">
    <source>
        <dbReference type="ARBA" id="ARBA00022679"/>
    </source>
</evidence>
<feature type="domain" description="Diacylglycerol kinase accessory" evidence="5">
    <location>
        <begin position="153"/>
        <end position="220"/>
    </location>
</feature>
<reference evidence="6" key="1">
    <citation type="submission" date="2021-02" db="EMBL/GenBank/DDBJ databases">
        <authorList>
            <person name="Nowell W R."/>
        </authorList>
    </citation>
    <scope>NUCLEOTIDE SEQUENCE</scope>
</reference>
<dbReference type="InterPro" id="IPR037607">
    <property type="entry name" value="DGK"/>
</dbReference>
<name>A0A818HCQ3_9BILA</name>
<evidence type="ECO:0000313" key="8">
    <source>
        <dbReference type="Proteomes" id="UP000663869"/>
    </source>
</evidence>
<dbReference type="Pfam" id="PF00609">
    <property type="entry name" value="DAGK_acc"/>
    <property type="match status" value="1"/>
</dbReference>
<gene>
    <name evidence="6" type="ORF">FME351_LOCUS16973</name>
    <name evidence="7" type="ORF">TSG867_LOCUS21966</name>
</gene>
<dbReference type="GO" id="GO:0007200">
    <property type="term" value="P:phospholipase C-activating G protein-coupled receptor signaling pathway"/>
    <property type="evidence" value="ECO:0007669"/>
    <property type="project" value="InterPro"/>
</dbReference>
<evidence type="ECO:0000256" key="3">
    <source>
        <dbReference type="ARBA" id="ARBA00022777"/>
    </source>
</evidence>
<dbReference type="GO" id="GO:0005524">
    <property type="term" value="F:ATP binding"/>
    <property type="evidence" value="ECO:0007669"/>
    <property type="project" value="UniProtKB-KW"/>
</dbReference>
<accession>A0A818HCQ3</accession>
<keyword evidence="4" id="KW-0067">ATP-binding</keyword>
<keyword evidence="2" id="KW-0547">Nucleotide-binding</keyword>
<evidence type="ECO:0000256" key="4">
    <source>
        <dbReference type="ARBA" id="ARBA00022840"/>
    </source>
</evidence>
<evidence type="ECO:0000313" key="7">
    <source>
        <dbReference type="EMBL" id="CAF4512444.1"/>
    </source>
</evidence>
<evidence type="ECO:0000259" key="5">
    <source>
        <dbReference type="Pfam" id="PF00609"/>
    </source>
</evidence>
<protein>
    <recommendedName>
        <fullName evidence="5">Diacylglycerol kinase accessory domain-containing protein</fullName>
    </recommendedName>
</protein>
<dbReference type="Proteomes" id="UP000663862">
    <property type="component" value="Unassembled WGS sequence"/>
</dbReference>
<dbReference type="InterPro" id="IPR000756">
    <property type="entry name" value="Diacylglycerol_kin_accessory"/>
</dbReference>
<dbReference type="SUPFAM" id="SSF111331">
    <property type="entry name" value="NAD kinase/diacylglycerol kinase-like"/>
    <property type="match status" value="1"/>
</dbReference>
<dbReference type="AlphaFoldDB" id="A0A818HCQ3"/>
<evidence type="ECO:0000256" key="2">
    <source>
        <dbReference type="ARBA" id="ARBA00022741"/>
    </source>
</evidence>
<organism evidence="6 8">
    <name type="scientific">Rotaria socialis</name>
    <dbReference type="NCBI Taxonomy" id="392032"/>
    <lineage>
        <taxon>Eukaryota</taxon>
        <taxon>Metazoa</taxon>
        <taxon>Spiralia</taxon>
        <taxon>Gnathifera</taxon>
        <taxon>Rotifera</taxon>
        <taxon>Eurotatoria</taxon>
        <taxon>Bdelloidea</taxon>
        <taxon>Philodinida</taxon>
        <taxon>Philodinidae</taxon>
        <taxon>Rotaria</taxon>
    </lineage>
</organism>
<keyword evidence="3" id="KW-0418">Kinase</keyword>
<dbReference type="InterPro" id="IPR016064">
    <property type="entry name" value="NAD/diacylglycerol_kinase_sf"/>
</dbReference>
<dbReference type="Proteomes" id="UP000663869">
    <property type="component" value="Unassembled WGS sequence"/>
</dbReference>
<dbReference type="EMBL" id="CAJOBQ010001743">
    <property type="protein sequence ID" value="CAF4512444.1"/>
    <property type="molecule type" value="Genomic_DNA"/>
</dbReference>
<sequence>MASPERLSTESIEDQYSSYTYLTDCLVSTNQQSSTSCAKQADTESTPILIKKSIVTNRASGNDLSRVLSWGKQYDITQLFKTLPQIFHAQPVVLDCWEINFETLEMTTATSNPGNLTVPQCLCFVLDHPKIVPTTNLTKHENHLKPVNHYFFRYISFGLDAAIILDFHIRRLRDPTQFTSSLKNKILYLNESRKYFKEFLFPPAWNLGLYMKLICDAQNFDRFDSILSYISADE</sequence>